<feature type="domain" description="Histidine kinase/HSP90-like ATPase" evidence="2">
    <location>
        <begin position="34"/>
        <end position="139"/>
    </location>
</feature>
<dbReference type="EMBL" id="QKYN01000027">
    <property type="protein sequence ID" value="RAG86475.1"/>
    <property type="molecule type" value="Genomic_DNA"/>
</dbReference>
<sequence>MSSSAATAPSFGPRHLDFLLHDDVDRVAAGVEFVRAALADWHLGAGPPPGDDERAVDVVLVTAELVGNAERHGGGTRSLDVERRDGRLRLTIHDRSGLPPLPVRPHRAGHASGHGLYIVDRLCTAWGWERDSGGKAVWAELPAPLAP</sequence>
<dbReference type="GO" id="GO:0005524">
    <property type="term" value="F:ATP binding"/>
    <property type="evidence" value="ECO:0007669"/>
    <property type="project" value="UniProtKB-KW"/>
</dbReference>
<dbReference type="Pfam" id="PF13581">
    <property type="entry name" value="HATPase_c_2"/>
    <property type="match status" value="1"/>
</dbReference>
<reference evidence="3 4" key="1">
    <citation type="submission" date="2018-06" db="EMBL/GenBank/DDBJ databases">
        <title>Streptacidiphilus pinicola sp. nov., isolated from pine grove soil.</title>
        <authorList>
            <person name="Roh S.G."/>
            <person name="Park S."/>
            <person name="Kim M.-K."/>
            <person name="Yun B.-R."/>
            <person name="Park J."/>
            <person name="Kim M.J."/>
            <person name="Kim Y.S."/>
            <person name="Kim S.B."/>
        </authorList>
    </citation>
    <scope>NUCLEOTIDE SEQUENCE [LARGE SCALE GENOMIC DNA]</scope>
    <source>
        <strain evidence="3 4">MMS16-CNU450</strain>
    </source>
</reference>
<evidence type="ECO:0000259" key="2">
    <source>
        <dbReference type="Pfam" id="PF13581"/>
    </source>
</evidence>
<dbReference type="Gene3D" id="3.30.565.10">
    <property type="entry name" value="Histidine kinase-like ATPase, C-terminal domain"/>
    <property type="match status" value="1"/>
</dbReference>
<dbReference type="InterPro" id="IPR036890">
    <property type="entry name" value="HATPase_C_sf"/>
</dbReference>
<dbReference type="InterPro" id="IPR050267">
    <property type="entry name" value="Anti-sigma-factor_SerPK"/>
</dbReference>
<comment type="caution">
    <text evidence="3">The sequence shown here is derived from an EMBL/GenBank/DDBJ whole genome shotgun (WGS) entry which is preliminary data.</text>
</comment>
<keyword evidence="1" id="KW-0418">Kinase</keyword>
<dbReference type="InterPro" id="IPR003594">
    <property type="entry name" value="HATPase_dom"/>
</dbReference>
<keyword evidence="1" id="KW-0808">Transferase</keyword>
<name>A0A2X0KBK5_9ACTN</name>
<dbReference type="AlphaFoldDB" id="A0A2X0KBK5"/>
<gene>
    <name evidence="3" type="ORF">DN069_06610</name>
</gene>
<dbReference type="PANTHER" id="PTHR35526:SF3">
    <property type="entry name" value="ANTI-SIGMA-F FACTOR RSBW"/>
    <property type="match status" value="1"/>
</dbReference>
<evidence type="ECO:0000256" key="1">
    <source>
        <dbReference type="ARBA" id="ARBA00022527"/>
    </source>
</evidence>
<dbReference type="Proteomes" id="UP000248889">
    <property type="component" value="Unassembled WGS sequence"/>
</dbReference>
<evidence type="ECO:0000313" key="4">
    <source>
        <dbReference type="Proteomes" id="UP000248889"/>
    </source>
</evidence>
<dbReference type="CDD" id="cd16936">
    <property type="entry name" value="HATPase_RsbW-like"/>
    <property type="match status" value="1"/>
</dbReference>
<keyword evidence="3" id="KW-0067">ATP-binding</keyword>
<keyword evidence="3" id="KW-0547">Nucleotide-binding</keyword>
<dbReference type="OrthoDB" id="3479886at2"/>
<dbReference type="SUPFAM" id="SSF55874">
    <property type="entry name" value="ATPase domain of HSP90 chaperone/DNA topoisomerase II/histidine kinase"/>
    <property type="match status" value="1"/>
</dbReference>
<dbReference type="RefSeq" id="WP_111499888.1">
    <property type="nucleotide sequence ID" value="NZ_QKYN01000027.1"/>
</dbReference>
<keyword evidence="4" id="KW-1185">Reference proteome</keyword>
<accession>A0A2X0KBK5</accession>
<protein>
    <submittedName>
        <fullName evidence="3">ATP-binding protein</fullName>
    </submittedName>
</protein>
<dbReference type="GO" id="GO:0004674">
    <property type="term" value="F:protein serine/threonine kinase activity"/>
    <property type="evidence" value="ECO:0007669"/>
    <property type="project" value="UniProtKB-KW"/>
</dbReference>
<organism evidence="3 4">
    <name type="scientific">Streptacidiphilus pinicola</name>
    <dbReference type="NCBI Taxonomy" id="2219663"/>
    <lineage>
        <taxon>Bacteria</taxon>
        <taxon>Bacillati</taxon>
        <taxon>Actinomycetota</taxon>
        <taxon>Actinomycetes</taxon>
        <taxon>Kitasatosporales</taxon>
        <taxon>Streptomycetaceae</taxon>
        <taxon>Streptacidiphilus</taxon>
    </lineage>
</organism>
<evidence type="ECO:0000313" key="3">
    <source>
        <dbReference type="EMBL" id="RAG86475.1"/>
    </source>
</evidence>
<keyword evidence="1" id="KW-0723">Serine/threonine-protein kinase</keyword>
<dbReference type="PANTHER" id="PTHR35526">
    <property type="entry name" value="ANTI-SIGMA-F FACTOR RSBW-RELATED"/>
    <property type="match status" value="1"/>
</dbReference>
<proteinExistence type="predicted"/>